<protein>
    <submittedName>
        <fullName evidence="2">Putative retrotransposon hot spot protein (RHS,)</fullName>
    </submittedName>
</protein>
<dbReference type="VEuPathDB" id="TriTrypDB:C4B63_94g96"/>
<name>A0A2V2USZ7_TRYCR</name>
<feature type="non-terminal residue" evidence="2">
    <location>
        <position position="177"/>
    </location>
</feature>
<evidence type="ECO:0000313" key="2">
    <source>
        <dbReference type="EMBL" id="PWU87335.1"/>
    </source>
</evidence>
<dbReference type="VEuPathDB" id="TriTrypDB:TcCL_NonESM12467"/>
<comment type="caution">
    <text evidence="2">The sequence shown here is derived from an EMBL/GenBank/DDBJ whole genome shotgun (WGS) entry which is preliminary data.</text>
</comment>
<reference evidence="2 3" key="1">
    <citation type="journal article" date="2018" name="Microb. Genom.">
        <title>Expanding an expanded genome: long-read sequencing of Trypanosoma cruzi.</title>
        <authorList>
            <person name="Berna L."/>
            <person name="Rodriguez M."/>
            <person name="Chiribao M.L."/>
            <person name="Parodi-Talice A."/>
            <person name="Pita S."/>
            <person name="Rijo G."/>
            <person name="Alvarez-Valin F."/>
            <person name="Robello C."/>
        </authorList>
    </citation>
    <scope>NUCLEOTIDE SEQUENCE [LARGE SCALE GENOMIC DNA]</scope>
    <source>
        <strain evidence="2 3">Dm28c</strain>
    </source>
</reference>
<sequence length="177" mass="21183">MVPTLQLDMWWGCKVWPQWTMSSSLEEILLEGKERITNMRLSDFLWNYFDGRGVEECYRNVMMKGFLISPNDFIKDEVLLDTIKASSPYQELKKEREEYYVLLKPLYKLKKEHIFTLSHWRDFKKKDTVTPLARAKINKAYSQILREEAEAEEEQVENENNWELTFLLGLKMRCVGE</sequence>
<proteinExistence type="predicted"/>
<dbReference type="AlphaFoldDB" id="A0A2V2USZ7"/>
<evidence type="ECO:0000259" key="1">
    <source>
        <dbReference type="Pfam" id="PF24466"/>
    </source>
</evidence>
<dbReference type="Proteomes" id="UP000246121">
    <property type="component" value="Unassembled WGS sequence"/>
</dbReference>
<dbReference type="VEuPathDB" id="TriTrypDB:C3747_61g268"/>
<organism evidence="2 3">
    <name type="scientific">Trypanosoma cruzi</name>
    <dbReference type="NCBI Taxonomy" id="5693"/>
    <lineage>
        <taxon>Eukaryota</taxon>
        <taxon>Discoba</taxon>
        <taxon>Euglenozoa</taxon>
        <taxon>Kinetoplastea</taxon>
        <taxon>Metakinetoplastina</taxon>
        <taxon>Trypanosomatida</taxon>
        <taxon>Trypanosomatidae</taxon>
        <taxon>Trypanosoma</taxon>
        <taxon>Schizotrypanum</taxon>
    </lineage>
</organism>
<accession>A0A2V2USZ7</accession>
<dbReference type="EMBL" id="PRFA01000094">
    <property type="protein sequence ID" value="PWU87335.1"/>
    <property type="molecule type" value="Genomic_DNA"/>
</dbReference>
<dbReference type="Pfam" id="PF24466">
    <property type="entry name" value="DUF7578"/>
    <property type="match status" value="1"/>
</dbReference>
<dbReference type="VEuPathDB" id="TriTrypDB:TcG_09989"/>
<evidence type="ECO:0000313" key="3">
    <source>
        <dbReference type="Proteomes" id="UP000246121"/>
    </source>
</evidence>
<gene>
    <name evidence="2" type="ORF">C4B63_94g96</name>
</gene>
<dbReference type="InterPro" id="IPR056000">
    <property type="entry name" value="DUF7578"/>
</dbReference>
<feature type="domain" description="DUF7578" evidence="1">
    <location>
        <begin position="35"/>
        <end position="98"/>
    </location>
</feature>